<reference evidence="2 3" key="1">
    <citation type="journal article" date="2019" name="Int. J. Syst. Evol. Microbiol.">
        <title>The Global Catalogue of Microorganisms (GCM) 10K type strain sequencing project: providing services to taxonomists for standard genome sequencing and annotation.</title>
        <authorList>
            <consortium name="The Broad Institute Genomics Platform"/>
            <consortium name="The Broad Institute Genome Sequencing Center for Infectious Disease"/>
            <person name="Wu L."/>
            <person name="Ma J."/>
        </authorList>
    </citation>
    <scope>NUCLEOTIDE SEQUENCE [LARGE SCALE GENOMIC DNA]</scope>
    <source>
        <strain evidence="2 3">JCM 6242</strain>
    </source>
</reference>
<proteinExistence type="predicted"/>
<dbReference type="Proteomes" id="UP001500831">
    <property type="component" value="Unassembled WGS sequence"/>
</dbReference>
<accession>A0ABN3VR09</accession>
<sequence>MTAYGDGMAVSNVPQGSVNSVDFGTGTAADPEGDATGELPLLGVLSPIGTTSTTAATAAMIATPRKAMSQRTFRTLPFL</sequence>
<evidence type="ECO:0000313" key="2">
    <source>
        <dbReference type="EMBL" id="GAA2850913.1"/>
    </source>
</evidence>
<name>A0ABN3VR09_9ACTN</name>
<protein>
    <submittedName>
        <fullName evidence="2">Uncharacterized protein</fullName>
    </submittedName>
</protein>
<evidence type="ECO:0000256" key="1">
    <source>
        <dbReference type="SAM" id="MobiDB-lite"/>
    </source>
</evidence>
<comment type="caution">
    <text evidence="2">The sequence shown here is derived from an EMBL/GenBank/DDBJ whole genome shotgun (WGS) entry which is preliminary data.</text>
</comment>
<feature type="compositionally biased region" description="Polar residues" evidence="1">
    <location>
        <begin position="12"/>
        <end position="22"/>
    </location>
</feature>
<dbReference type="EMBL" id="BAAAVI010000004">
    <property type="protein sequence ID" value="GAA2850913.1"/>
    <property type="molecule type" value="Genomic_DNA"/>
</dbReference>
<organism evidence="2 3">
    <name type="scientific">Streptosporangium fragile</name>
    <dbReference type="NCBI Taxonomy" id="46186"/>
    <lineage>
        <taxon>Bacteria</taxon>
        <taxon>Bacillati</taxon>
        <taxon>Actinomycetota</taxon>
        <taxon>Actinomycetes</taxon>
        <taxon>Streptosporangiales</taxon>
        <taxon>Streptosporangiaceae</taxon>
        <taxon>Streptosporangium</taxon>
    </lineage>
</organism>
<feature type="region of interest" description="Disordered" evidence="1">
    <location>
        <begin position="1"/>
        <end position="35"/>
    </location>
</feature>
<evidence type="ECO:0000313" key="3">
    <source>
        <dbReference type="Proteomes" id="UP001500831"/>
    </source>
</evidence>
<keyword evidence="3" id="KW-1185">Reference proteome</keyword>
<gene>
    <name evidence="2" type="ORF">GCM10010517_08450</name>
</gene>